<keyword evidence="2 5" id="KW-0812">Transmembrane</keyword>
<evidence type="ECO:0000256" key="3">
    <source>
        <dbReference type="ARBA" id="ARBA00022989"/>
    </source>
</evidence>
<feature type="transmembrane region" description="Helical" evidence="5">
    <location>
        <begin position="137"/>
        <end position="156"/>
    </location>
</feature>
<name>A0AAE4AUL2_9HYPH</name>
<dbReference type="Proteomes" id="UP001229244">
    <property type="component" value="Unassembled WGS sequence"/>
</dbReference>
<reference evidence="6" key="1">
    <citation type="submission" date="2023-07" db="EMBL/GenBank/DDBJ databases">
        <title>Genomic Encyclopedia of Type Strains, Phase IV (KMG-IV): sequencing the most valuable type-strain genomes for metagenomic binning, comparative biology and taxonomic classification.</title>
        <authorList>
            <person name="Goeker M."/>
        </authorList>
    </citation>
    <scope>NUCLEOTIDE SEQUENCE</scope>
    <source>
        <strain evidence="6">DSM 21202</strain>
    </source>
</reference>
<comment type="caution">
    <text evidence="6">The sequence shown here is derived from an EMBL/GenBank/DDBJ whole genome shotgun (WGS) entry which is preliminary data.</text>
</comment>
<dbReference type="InterPro" id="IPR023380">
    <property type="entry name" value="DsbB-like_sf"/>
</dbReference>
<comment type="subcellular location">
    <subcellularLocation>
        <location evidence="1">Membrane</location>
        <topology evidence="1">Multi-pass membrane protein</topology>
    </subcellularLocation>
</comment>
<feature type="transmembrane region" description="Helical" evidence="5">
    <location>
        <begin position="104"/>
        <end position="125"/>
    </location>
</feature>
<proteinExistence type="predicted"/>
<dbReference type="InterPro" id="IPR003752">
    <property type="entry name" value="DiS_bond_form_DsbB/BdbC"/>
</dbReference>
<gene>
    <name evidence="6" type="ORF">J2S73_002401</name>
</gene>
<protein>
    <submittedName>
        <fullName evidence="6">Disulfide bond formation protein DsbB</fullName>
    </submittedName>
</protein>
<dbReference type="GO" id="GO:0016020">
    <property type="term" value="C:membrane"/>
    <property type="evidence" value="ECO:0007669"/>
    <property type="project" value="UniProtKB-SubCell"/>
</dbReference>
<keyword evidence="7" id="KW-1185">Reference proteome</keyword>
<organism evidence="6 7">
    <name type="scientific">Amorphus orientalis</name>
    <dbReference type="NCBI Taxonomy" id="649198"/>
    <lineage>
        <taxon>Bacteria</taxon>
        <taxon>Pseudomonadati</taxon>
        <taxon>Pseudomonadota</taxon>
        <taxon>Alphaproteobacteria</taxon>
        <taxon>Hyphomicrobiales</taxon>
        <taxon>Amorphaceae</taxon>
        <taxon>Amorphus</taxon>
    </lineage>
</organism>
<evidence type="ECO:0000313" key="6">
    <source>
        <dbReference type="EMBL" id="MDQ0315944.1"/>
    </source>
</evidence>
<keyword evidence="3 5" id="KW-1133">Transmembrane helix</keyword>
<feature type="transmembrane region" description="Helical" evidence="5">
    <location>
        <begin position="66"/>
        <end position="84"/>
    </location>
</feature>
<dbReference type="GO" id="GO:0006457">
    <property type="term" value="P:protein folding"/>
    <property type="evidence" value="ECO:0007669"/>
    <property type="project" value="InterPro"/>
</dbReference>
<evidence type="ECO:0000256" key="1">
    <source>
        <dbReference type="ARBA" id="ARBA00004141"/>
    </source>
</evidence>
<accession>A0AAE4AUL2</accession>
<dbReference type="Pfam" id="PF02600">
    <property type="entry name" value="DsbB"/>
    <property type="match status" value="1"/>
</dbReference>
<evidence type="ECO:0000256" key="5">
    <source>
        <dbReference type="SAM" id="Phobius"/>
    </source>
</evidence>
<dbReference type="AlphaFoldDB" id="A0AAE4AUL2"/>
<dbReference type="Gene3D" id="1.20.1550.10">
    <property type="entry name" value="DsbB-like"/>
    <property type="match status" value="1"/>
</dbReference>
<feature type="transmembrane region" description="Helical" evidence="5">
    <location>
        <begin position="40"/>
        <end position="59"/>
    </location>
</feature>
<dbReference type="EMBL" id="JAUSUL010000002">
    <property type="protein sequence ID" value="MDQ0315944.1"/>
    <property type="molecule type" value="Genomic_DNA"/>
</dbReference>
<dbReference type="RefSeq" id="WP_306885772.1">
    <property type="nucleotide sequence ID" value="NZ_JAUSUL010000002.1"/>
</dbReference>
<keyword evidence="4 5" id="KW-0472">Membrane</keyword>
<dbReference type="GO" id="GO:0015035">
    <property type="term" value="F:protein-disulfide reductase activity"/>
    <property type="evidence" value="ECO:0007669"/>
    <property type="project" value="InterPro"/>
</dbReference>
<evidence type="ECO:0000313" key="7">
    <source>
        <dbReference type="Proteomes" id="UP001229244"/>
    </source>
</evidence>
<feature type="transmembrane region" description="Helical" evidence="5">
    <location>
        <begin position="12"/>
        <end position="34"/>
    </location>
</feature>
<evidence type="ECO:0000256" key="4">
    <source>
        <dbReference type="ARBA" id="ARBA00023136"/>
    </source>
</evidence>
<sequence>MLGSIERSLNLVGLLAITAVLIVALGDQILFGELPCPLCILQRVGFTLVGAGLMLNLVCGIRSSHYGIMLLGAAVGGAIALRQIALHVVPGSGSYGDAIFGYHYYSWAFFLFGLVVIGVAVMLFFDRQFGKAGGQRSRLADIAVAAFAVVALANGGSTLLECGGGFCPDDPQTYQLLEGVGSGDQGASDRQL</sequence>
<evidence type="ECO:0000256" key="2">
    <source>
        <dbReference type="ARBA" id="ARBA00022692"/>
    </source>
</evidence>
<dbReference type="SUPFAM" id="SSF158442">
    <property type="entry name" value="DsbB-like"/>
    <property type="match status" value="1"/>
</dbReference>